<gene>
    <name evidence="1" type="ORF">PIIN_04515</name>
</gene>
<organism evidence="1 2">
    <name type="scientific">Serendipita indica (strain DSM 11827)</name>
    <name type="common">Root endophyte fungus</name>
    <name type="synonym">Piriformospora indica</name>
    <dbReference type="NCBI Taxonomy" id="1109443"/>
    <lineage>
        <taxon>Eukaryota</taxon>
        <taxon>Fungi</taxon>
        <taxon>Dikarya</taxon>
        <taxon>Basidiomycota</taxon>
        <taxon>Agaricomycotina</taxon>
        <taxon>Agaricomycetes</taxon>
        <taxon>Sebacinales</taxon>
        <taxon>Serendipitaceae</taxon>
        <taxon>Serendipita</taxon>
    </lineage>
</organism>
<accession>G4TGY4</accession>
<reference evidence="1 2" key="1">
    <citation type="journal article" date="2011" name="PLoS Pathog.">
        <title>Endophytic Life Strategies Decoded by Genome and Transcriptome Analyses of the Mutualistic Root Symbiont Piriformospora indica.</title>
        <authorList>
            <person name="Zuccaro A."/>
            <person name="Lahrmann U."/>
            <person name="Guldener U."/>
            <person name="Langen G."/>
            <person name="Pfiffi S."/>
            <person name="Biedenkopf D."/>
            <person name="Wong P."/>
            <person name="Samans B."/>
            <person name="Grimm C."/>
            <person name="Basiewicz M."/>
            <person name="Murat C."/>
            <person name="Martin F."/>
            <person name="Kogel K.H."/>
        </authorList>
    </citation>
    <scope>NUCLEOTIDE SEQUENCE [LARGE SCALE GENOMIC DNA]</scope>
    <source>
        <strain evidence="1 2">DSM 11827</strain>
    </source>
</reference>
<protein>
    <submittedName>
        <fullName evidence="1">Uncharacterized protein</fullName>
    </submittedName>
</protein>
<dbReference type="EMBL" id="CAFZ01000087">
    <property type="protein sequence ID" value="CCA70578.1"/>
    <property type="molecule type" value="Genomic_DNA"/>
</dbReference>
<keyword evidence="2" id="KW-1185">Reference proteome</keyword>
<dbReference type="HOGENOM" id="CLU_1402935_0_0_1"/>
<evidence type="ECO:0000313" key="1">
    <source>
        <dbReference type="EMBL" id="CCA70578.1"/>
    </source>
</evidence>
<sequence>MPGVQQEASIACHYAGVRTRSLRLLKPNSHALASCLPIVVASSRTKPLFDLGGSPSQTPVQGADTPYERMKIRSSRVDIAVVFSSYPLADLGNPRWFRSMPNVTELAGGIHTVECIHVDSPDDDFITRVGPSPLRLISLLLPRIVRHWAQSADQPLKGSLCARYVDDLNSPGSSDLTKVDPDVVPLVYTGYQAA</sequence>
<proteinExistence type="predicted"/>
<name>G4TGY4_SERID</name>
<dbReference type="InParanoid" id="G4TGY4"/>
<evidence type="ECO:0000313" key="2">
    <source>
        <dbReference type="Proteomes" id="UP000007148"/>
    </source>
</evidence>
<dbReference type="Proteomes" id="UP000007148">
    <property type="component" value="Unassembled WGS sequence"/>
</dbReference>
<dbReference type="AlphaFoldDB" id="G4TGY4"/>
<comment type="caution">
    <text evidence="1">The sequence shown here is derived from an EMBL/GenBank/DDBJ whole genome shotgun (WGS) entry which is preliminary data.</text>
</comment>